<dbReference type="RefSeq" id="WP_113648790.1">
    <property type="nucleotide sequence ID" value="NZ_QMHN01000006.1"/>
</dbReference>
<dbReference type="AlphaFoldDB" id="A0A443YMP1"/>
<keyword evidence="3" id="KW-1185">Reference proteome</keyword>
<evidence type="ECO:0000313" key="3">
    <source>
        <dbReference type="Proteomes" id="UP000284120"/>
    </source>
</evidence>
<dbReference type="Gene3D" id="3.40.50.10610">
    <property type="entry name" value="ABC-type transport auxiliary lipoprotein component"/>
    <property type="match status" value="1"/>
</dbReference>
<evidence type="ECO:0000256" key="1">
    <source>
        <dbReference type="SAM" id="SignalP"/>
    </source>
</evidence>
<feature type="chain" id="PRO_5019478086" evidence="1">
    <location>
        <begin position="20"/>
        <end position="282"/>
    </location>
</feature>
<protein>
    <submittedName>
        <fullName evidence="2">Uncharacterized protein</fullName>
    </submittedName>
</protein>
<keyword evidence="1" id="KW-0732">Signal</keyword>
<dbReference type="OrthoDB" id="669636at2"/>
<dbReference type="Proteomes" id="UP000284120">
    <property type="component" value="Unassembled WGS sequence"/>
</dbReference>
<feature type="signal peptide" evidence="1">
    <location>
        <begin position="1"/>
        <end position="19"/>
    </location>
</feature>
<accession>A0A443YMP1</accession>
<evidence type="ECO:0000313" key="2">
    <source>
        <dbReference type="EMBL" id="RWU05043.1"/>
    </source>
</evidence>
<gene>
    <name evidence="2" type="ORF">DPV69_17935</name>
</gene>
<sequence length="282" mass="31304">MGRPLLFLVALLLSISTFAQTSNNEKADIILKVNGDEMKGKITKITDTDLTFIYSGETLEYTIKKSDILKITHSSGRVETINQPPLPSDIRKNDQIVMKGTPADHHNRIAVLPFHYLIENQPGADEIGLSAQQDTYSFLSQHSAGYTLIDPRTTNALLAKGGVTKENITGFTMNELCNILGVEYIIDGTVKQNKASQTSYTSDNSNTNVKRNANDKVTKVNSYGSTFSNAEQRYDVSVSLNIYNDNNANIYNQSHKAFFSNTDGGFGSPLQYLLKRCPLYRK</sequence>
<dbReference type="EMBL" id="SAYW01000006">
    <property type="protein sequence ID" value="RWU05043.1"/>
    <property type="molecule type" value="Genomic_DNA"/>
</dbReference>
<reference evidence="2 3" key="1">
    <citation type="submission" date="2018-06" db="EMBL/GenBank/DDBJ databases">
        <title>Pedobacter endophyticus sp. nov., an endophytic bacterium isolated from a leaf of Triticum aestivum.</title>
        <authorList>
            <person name="Zhang L."/>
        </authorList>
    </citation>
    <scope>NUCLEOTIDE SEQUENCE [LARGE SCALE GENOMIC DNA]</scope>
    <source>
        <strain evidence="2 3">CM134L-2</strain>
    </source>
</reference>
<organism evidence="2 3">
    <name type="scientific">Pedobacter chitinilyticus</name>
    <dbReference type="NCBI Taxonomy" id="2233776"/>
    <lineage>
        <taxon>Bacteria</taxon>
        <taxon>Pseudomonadati</taxon>
        <taxon>Bacteroidota</taxon>
        <taxon>Sphingobacteriia</taxon>
        <taxon>Sphingobacteriales</taxon>
        <taxon>Sphingobacteriaceae</taxon>
        <taxon>Pedobacter</taxon>
    </lineage>
</organism>
<comment type="caution">
    <text evidence="2">The sequence shown here is derived from an EMBL/GenBank/DDBJ whole genome shotgun (WGS) entry which is preliminary data.</text>
</comment>
<proteinExistence type="predicted"/>
<name>A0A443YMP1_9SPHI</name>